<dbReference type="PROSITE" id="PS50943">
    <property type="entry name" value="HTH_CROC1"/>
    <property type="match status" value="1"/>
</dbReference>
<dbReference type="RefSeq" id="WP_013861135.1">
    <property type="nucleotide sequence ID" value="NC_015635.1"/>
</dbReference>
<dbReference type="InterPro" id="IPR001387">
    <property type="entry name" value="Cro/C1-type_HTH"/>
</dbReference>
<dbReference type="InterPro" id="IPR010982">
    <property type="entry name" value="Lambda_DNA-bd_dom_sf"/>
</dbReference>
<dbReference type="STRING" id="1032480.MLP_02320"/>
<dbReference type="EMBL" id="AP012204">
    <property type="protein sequence ID" value="BAK33246.1"/>
    <property type="molecule type" value="Genomic_DNA"/>
</dbReference>
<keyword evidence="3" id="KW-1185">Reference proteome</keyword>
<evidence type="ECO:0000259" key="1">
    <source>
        <dbReference type="PROSITE" id="PS50943"/>
    </source>
</evidence>
<dbReference type="KEGG" id="mph:MLP_02320"/>
<dbReference type="Pfam" id="PF13560">
    <property type="entry name" value="HTH_31"/>
    <property type="match status" value="1"/>
</dbReference>
<dbReference type="SMART" id="SM00530">
    <property type="entry name" value="HTH_XRE"/>
    <property type="match status" value="1"/>
</dbReference>
<dbReference type="SUPFAM" id="SSF47413">
    <property type="entry name" value="lambda repressor-like DNA-binding domains"/>
    <property type="match status" value="1"/>
</dbReference>
<organism evidence="2 3">
    <name type="scientific">Microlunatus phosphovorus (strain ATCC 700054 / DSM 10555 / JCM 9379 / NBRC 101784 / NCIMB 13414 / VKM Ac-1990 / NM-1)</name>
    <dbReference type="NCBI Taxonomy" id="1032480"/>
    <lineage>
        <taxon>Bacteria</taxon>
        <taxon>Bacillati</taxon>
        <taxon>Actinomycetota</taxon>
        <taxon>Actinomycetes</taxon>
        <taxon>Propionibacteriales</taxon>
        <taxon>Propionibacteriaceae</taxon>
        <taxon>Microlunatus</taxon>
    </lineage>
</organism>
<dbReference type="eggNOG" id="COG1396">
    <property type="taxonomic scope" value="Bacteria"/>
</dbReference>
<dbReference type="GO" id="GO:0003677">
    <property type="term" value="F:DNA binding"/>
    <property type="evidence" value="ECO:0007669"/>
    <property type="project" value="InterPro"/>
</dbReference>
<dbReference type="AlphaFoldDB" id="F5XHV1"/>
<sequence>MAAVEEVDHWVQLGRVIRDGRARSGLTQHALAERAGVSRAWLARVESGHRKAEIEYLMRTLAALDLSLAVVPRTPPDVDPELAEALRRAGLA</sequence>
<reference evidence="2 3" key="1">
    <citation type="submission" date="2011-05" db="EMBL/GenBank/DDBJ databases">
        <title>Whole genome sequence of Microlunatus phosphovorus NM-1.</title>
        <authorList>
            <person name="Hosoyama A."/>
            <person name="Sasaki K."/>
            <person name="Harada T."/>
            <person name="Igarashi R."/>
            <person name="Kawakoshi A."/>
            <person name="Sasagawa M."/>
            <person name="Fukada J."/>
            <person name="Nakamura S."/>
            <person name="Katano Y."/>
            <person name="Hanada S."/>
            <person name="Kamagata Y."/>
            <person name="Nakamura N."/>
            <person name="Yamazaki S."/>
            <person name="Fujita N."/>
        </authorList>
    </citation>
    <scope>NUCLEOTIDE SEQUENCE [LARGE SCALE GENOMIC DNA]</scope>
    <source>
        <strain evidence="3">ATCC 700054 / DSM 10555 / JCM 9379 / NBRC 101784 / NCIMB 13414 / VKM Ac-1990 / NM-1</strain>
    </source>
</reference>
<name>F5XHV1_MICPN</name>
<feature type="domain" description="HTH cro/C1-type" evidence="1">
    <location>
        <begin position="17"/>
        <end position="71"/>
    </location>
</feature>
<gene>
    <name evidence="2" type="ordered locus">MLP_02320</name>
</gene>
<dbReference type="OrthoDB" id="4557883at2"/>
<protein>
    <submittedName>
        <fullName evidence="2">Putative Xre family DNA binding protein</fullName>
    </submittedName>
</protein>
<evidence type="ECO:0000313" key="3">
    <source>
        <dbReference type="Proteomes" id="UP000007947"/>
    </source>
</evidence>
<proteinExistence type="predicted"/>
<dbReference type="Proteomes" id="UP000007947">
    <property type="component" value="Chromosome"/>
</dbReference>
<dbReference type="HOGENOM" id="CLU_066192_47_3_11"/>
<dbReference type="CDD" id="cd00093">
    <property type="entry name" value="HTH_XRE"/>
    <property type="match status" value="1"/>
</dbReference>
<accession>F5XHV1</accession>
<dbReference type="Gene3D" id="1.10.260.40">
    <property type="entry name" value="lambda repressor-like DNA-binding domains"/>
    <property type="match status" value="1"/>
</dbReference>
<evidence type="ECO:0000313" key="2">
    <source>
        <dbReference type="EMBL" id="BAK33246.1"/>
    </source>
</evidence>